<reference evidence="16" key="2">
    <citation type="submission" date="2023-11" db="UniProtKB">
        <authorList>
            <consortium name="WormBaseParasite"/>
        </authorList>
    </citation>
    <scope>IDENTIFICATION</scope>
</reference>
<comment type="function">
    <text evidence="1">Required for ciliogenesis.</text>
</comment>
<keyword evidence="15" id="KW-1185">Reference proteome</keyword>
<dbReference type="GO" id="GO:0005929">
    <property type="term" value="C:cilium"/>
    <property type="evidence" value="ECO:0007669"/>
    <property type="project" value="UniProtKB-SubCell"/>
</dbReference>
<dbReference type="Pfam" id="PF14935">
    <property type="entry name" value="TMEM138"/>
    <property type="match status" value="1"/>
</dbReference>
<dbReference type="InterPro" id="IPR024133">
    <property type="entry name" value="TM_138"/>
</dbReference>
<evidence type="ECO:0000256" key="8">
    <source>
        <dbReference type="ARBA" id="ARBA00022794"/>
    </source>
</evidence>
<dbReference type="AlphaFoldDB" id="A0AA85GEC8"/>
<dbReference type="Proteomes" id="UP000050792">
    <property type="component" value="Unassembled WGS sequence"/>
</dbReference>
<evidence type="ECO:0000313" key="16">
    <source>
        <dbReference type="WBParaSite" id="SRDH1_92240.1"/>
    </source>
</evidence>
<protein>
    <recommendedName>
        <fullName evidence="5">Transmembrane protein 138</fullName>
    </recommendedName>
</protein>
<organism evidence="15 16">
    <name type="scientific">Schistosoma rodhaini</name>
    <dbReference type="NCBI Taxonomy" id="6188"/>
    <lineage>
        <taxon>Eukaryota</taxon>
        <taxon>Metazoa</taxon>
        <taxon>Spiralia</taxon>
        <taxon>Lophotrochozoa</taxon>
        <taxon>Platyhelminthes</taxon>
        <taxon>Trematoda</taxon>
        <taxon>Digenea</taxon>
        <taxon>Strigeidida</taxon>
        <taxon>Schistosomatoidea</taxon>
        <taxon>Schistosomatidae</taxon>
        <taxon>Schistosoma</taxon>
    </lineage>
</organism>
<dbReference type="WBParaSite" id="SRDH1_92240.1">
    <property type="protein sequence ID" value="SRDH1_92240.1"/>
    <property type="gene ID" value="SRDH1_92240"/>
</dbReference>
<evidence type="ECO:0000256" key="12">
    <source>
        <dbReference type="ARBA" id="ARBA00023180"/>
    </source>
</evidence>
<evidence type="ECO:0000256" key="3">
    <source>
        <dbReference type="ARBA" id="ARBA00004138"/>
    </source>
</evidence>
<comment type="subcellular location">
    <subcellularLocation>
        <location evidence="3">Cell projection</location>
        <location evidence="3">Cilium</location>
    </subcellularLocation>
    <subcellularLocation>
        <location evidence="2">Vacuole membrane</location>
        <topology evidence="2">Multi-pass membrane protein</topology>
    </subcellularLocation>
</comment>
<reference evidence="15" key="1">
    <citation type="submission" date="2022-06" db="EMBL/GenBank/DDBJ databases">
        <authorList>
            <person name="Berger JAMES D."/>
            <person name="Berger JAMES D."/>
        </authorList>
    </citation>
    <scope>NUCLEOTIDE SEQUENCE [LARGE SCALE GENOMIC DNA]</scope>
</reference>
<evidence type="ECO:0000256" key="2">
    <source>
        <dbReference type="ARBA" id="ARBA00004128"/>
    </source>
</evidence>
<dbReference type="PANTHER" id="PTHR13306:SF6">
    <property type="entry name" value="TRANSMEMBRANE PROTEIN 138"/>
    <property type="match status" value="1"/>
</dbReference>
<evidence type="ECO:0000313" key="15">
    <source>
        <dbReference type="Proteomes" id="UP000050792"/>
    </source>
</evidence>
<dbReference type="GO" id="GO:0005774">
    <property type="term" value="C:vacuolar membrane"/>
    <property type="evidence" value="ECO:0007669"/>
    <property type="project" value="UniProtKB-SubCell"/>
</dbReference>
<keyword evidence="7 14" id="KW-0812">Transmembrane</keyword>
<comment type="similarity">
    <text evidence="4">Belongs to the TMEM138 family.</text>
</comment>
<evidence type="ECO:0000256" key="1">
    <source>
        <dbReference type="ARBA" id="ARBA00003709"/>
    </source>
</evidence>
<proteinExistence type="inferred from homology"/>
<evidence type="ECO:0000256" key="10">
    <source>
        <dbReference type="ARBA" id="ARBA00023069"/>
    </source>
</evidence>
<dbReference type="GO" id="GO:0030030">
    <property type="term" value="P:cell projection organization"/>
    <property type="evidence" value="ECO:0007669"/>
    <property type="project" value="UniProtKB-KW"/>
</dbReference>
<evidence type="ECO:0000256" key="13">
    <source>
        <dbReference type="ARBA" id="ARBA00023273"/>
    </source>
</evidence>
<feature type="transmembrane region" description="Helical" evidence="14">
    <location>
        <begin position="50"/>
        <end position="76"/>
    </location>
</feature>
<evidence type="ECO:0000256" key="4">
    <source>
        <dbReference type="ARBA" id="ARBA00010572"/>
    </source>
</evidence>
<dbReference type="PANTHER" id="PTHR13306">
    <property type="entry name" value="TRANSMEMBRANE PROTEIN 138"/>
    <property type="match status" value="1"/>
</dbReference>
<evidence type="ECO:0000256" key="11">
    <source>
        <dbReference type="ARBA" id="ARBA00023136"/>
    </source>
</evidence>
<keyword evidence="9 14" id="KW-1133">Transmembrane helix</keyword>
<evidence type="ECO:0000256" key="9">
    <source>
        <dbReference type="ARBA" id="ARBA00022989"/>
    </source>
</evidence>
<keyword evidence="12" id="KW-0325">Glycoprotein</keyword>
<evidence type="ECO:0000256" key="6">
    <source>
        <dbReference type="ARBA" id="ARBA00022554"/>
    </source>
</evidence>
<sequence length="168" mass="19976">MVLNQSAYMNELRYQIVLLVQFLLLLYDLFANASSELFSHVNVNLSVIYVVQDLCILFCSLIFCLLLSSTFVFQAGYINLLLSQFKDVILVTLCYLVLSISLHCWGTIWRWNDSDKMPSSVGYQMLFAFQRTWSVLYYFFYKRTIYRLGDSRYYEDCEWIKKQVKNNF</sequence>
<evidence type="ECO:0000256" key="14">
    <source>
        <dbReference type="SAM" id="Phobius"/>
    </source>
</evidence>
<keyword evidence="11 14" id="KW-0472">Membrane</keyword>
<keyword evidence="8" id="KW-0970">Cilium biogenesis/degradation</keyword>
<keyword evidence="13" id="KW-0966">Cell projection</keyword>
<accession>A0AA85GEC8</accession>
<keyword evidence="10" id="KW-0969">Cilium</keyword>
<evidence type="ECO:0000256" key="7">
    <source>
        <dbReference type="ARBA" id="ARBA00022692"/>
    </source>
</evidence>
<feature type="transmembrane region" description="Helical" evidence="14">
    <location>
        <begin position="88"/>
        <end position="109"/>
    </location>
</feature>
<keyword evidence="6" id="KW-0926">Vacuole</keyword>
<feature type="transmembrane region" description="Helical" evidence="14">
    <location>
        <begin position="12"/>
        <end position="30"/>
    </location>
</feature>
<evidence type="ECO:0000256" key="5">
    <source>
        <dbReference type="ARBA" id="ARBA00014515"/>
    </source>
</evidence>
<name>A0AA85GEC8_9TREM</name>
<feature type="transmembrane region" description="Helical" evidence="14">
    <location>
        <begin position="121"/>
        <end position="140"/>
    </location>
</feature>